<sequence>PGSIQSGLSGNDSIFATGVFSSSELLRLTRASIMMMPNGSHPLIPQGRMDSPSYYNYSPQDHGQPTMVSMHALAMNNGQSYVFCPTGIQHKKLKRGHLNSMSSLDEDGESVEEDDHLNDYYSKMAGGGGGLGHHPSWQGDHMDQGGSQCQTMHSPHMMIPIIPKQEPGYAPLSPSSAMGGQHSRSLVPTPPRPMSTHTPGMISCTHAPGMISSACTPGLGHMVMSGQQVIKYENQQNDTLNDFVTLVCQEAQNSQNHSGQNSPPVRSPNRLPHFFSPGMLPPPPPPPPSSLARPVPLLQISDCHTVLSGHVSVTSAGNNSVHHAASQGSMSGSPTTPPVFTYPSMSPVNAVSGVISPTTLSLITSPVATPRTTPRSTPVPRWASNFISVDENMEYSMLANIMPTVNTDEAVLDRYFSGHSNESLDSNSGAMMPGHHHHHPQQPTLHQRQHGTSNLGQNLQQSPLHIPHAPQQAMPQPGTVTSPKQ</sequence>
<evidence type="ECO:0000313" key="2">
    <source>
        <dbReference type="EMBL" id="CAG5135889.1"/>
    </source>
</evidence>
<feature type="compositionally biased region" description="Polar residues" evidence="1">
    <location>
        <begin position="451"/>
        <end position="462"/>
    </location>
</feature>
<dbReference type="Proteomes" id="UP000678393">
    <property type="component" value="Unassembled WGS sequence"/>
</dbReference>
<gene>
    <name evidence="2" type="ORF">CUNI_LOCUS21447</name>
</gene>
<reference evidence="2" key="1">
    <citation type="submission" date="2021-04" db="EMBL/GenBank/DDBJ databases">
        <authorList>
            <consortium name="Molecular Ecology Group"/>
        </authorList>
    </citation>
    <scope>NUCLEOTIDE SEQUENCE</scope>
</reference>
<dbReference type="EMBL" id="CAJHNH020008466">
    <property type="protein sequence ID" value="CAG5135889.1"/>
    <property type="molecule type" value="Genomic_DNA"/>
</dbReference>
<dbReference type="GO" id="GO:0000978">
    <property type="term" value="F:RNA polymerase II cis-regulatory region sequence-specific DNA binding"/>
    <property type="evidence" value="ECO:0007669"/>
    <property type="project" value="TreeGrafter"/>
</dbReference>
<dbReference type="GO" id="GO:0005634">
    <property type="term" value="C:nucleus"/>
    <property type="evidence" value="ECO:0007669"/>
    <property type="project" value="InterPro"/>
</dbReference>
<dbReference type="InterPro" id="IPR000647">
    <property type="entry name" value="CTF/NFI"/>
</dbReference>
<accession>A0A8S4A2D0</accession>
<feature type="region of interest" description="Disordered" evidence="1">
    <location>
        <begin position="167"/>
        <end position="187"/>
    </location>
</feature>
<dbReference type="PANTHER" id="PTHR11492:SF8">
    <property type="entry name" value="NUCLEAR FACTOR I, ISOFORM B"/>
    <property type="match status" value="1"/>
</dbReference>
<feature type="region of interest" description="Disordered" evidence="1">
    <location>
        <begin position="421"/>
        <end position="462"/>
    </location>
</feature>
<keyword evidence="3" id="KW-1185">Reference proteome</keyword>
<protein>
    <submittedName>
        <fullName evidence="2">Uncharacterized protein</fullName>
    </submittedName>
</protein>
<organism evidence="2 3">
    <name type="scientific">Candidula unifasciata</name>
    <dbReference type="NCBI Taxonomy" id="100452"/>
    <lineage>
        <taxon>Eukaryota</taxon>
        <taxon>Metazoa</taxon>
        <taxon>Spiralia</taxon>
        <taxon>Lophotrochozoa</taxon>
        <taxon>Mollusca</taxon>
        <taxon>Gastropoda</taxon>
        <taxon>Heterobranchia</taxon>
        <taxon>Euthyneura</taxon>
        <taxon>Panpulmonata</taxon>
        <taxon>Eupulmonata</taxon>
        <taxon>Stylommatophora</taxon>
        <taxon>Helicina</taxon>
        <taxon>Helicoidea</taxon>
        <taxon>Geomitridae</taxon>
        <taxon>Candidula</taxon>
    </lineage>
</organism>
<evidence type="ECO:0000256" key="1">
    <source>
        <dbReference type="SAM" id="MobiDB-lite"/>
    </source>
</evidence>
<dbReference type="OrthoDB" id="10055441at2759"/>
<feature type="region of interest" description="Disordered" evidence="1">
    <location>
        <begin position="252"/>
        <end position="291"/>
    </location>
</feature>
<dbReference type="GO" id="GO:0000981">
    <property type="term" value="F:DNA-binding transcription factor activity, RNA polymerase II-specific"/>
    <property type="evidence" value="ECO:0007669"/>
    <property type="project" value="TreeGrafter"/>
</dbReference>
<feature type="compositionally biased region" description="Polar residues" evidence="1">
    <location>
        <begin position="252"/>
        <end position="264"/>
    </location>
</feature>
<dbReference type="PANTHER" id="PTHR11492">
    <property type="entry name" value="NUCLEAR FACTOR I"/>
    <property type="match status" value="1"/>
</dbReference>
<proteinExistence type="predicted"/>
<evidence type="ECO:0000313" key="3">
    <source>
        <dbReference type="Proteomes" id="UP000678393"/>
    </source>
</evidence>
<feature type="non-terminal residue" evidence="2">
    <location>
        <position position="1"/>
    </location>
</feature>
<name>A0A8S4A2D0_9EUPU</name>
<comment type="caution">
    <text evidence="2">The sequence shown here is derived from an EMBL/GenBank/DDBJ whole genome shotgun (WGS) entry which is preliminary data.</text>
</comment>
<feature type="compositionally biased region" description="Pro residues" evidence="1">
    <location>
        <begin position="279"/>
        <end position="289"/>
    </location>
</feature>
<feature type="compositionally biased region" description="Polar residues" evidence="1">
    <location>
        <begin position="173"/>
        <end position="186"/>
    </location>
</feature>
<dbReference type="AlphaFoldDB" id="A0A8S4A2D0"/>